<reference evidence="2 3" key="2">
    <citation type="submission" date="2018-11" db="EMBL/GenBank/DDBJ databases">
        <authorList>
            <consortium name="Pathogen Informatics"/>
        </authorList>
    </citation>
    <scope>NUCLEOTIDE SEQUENCE [LARGE SCALE GENOMIC DNA]</scope>
</reference>
<evidence type="ECO:0000313" key="2">
    <source>
        <dbReference type="EMBL" id="VDP52271.1"/>
    </source>
</evidence>
<dbReference type="Proteomes" id="UP000270296">
    <property type="component" value="Unassembled WGS sequence"/>
</dbReference>
<accession>A0A183JAF5</accession>
<evidence type="ECO:0000256" key="1">
    <source>
        <dbReference type="SAM" id="MobiDB-lite"/>
    </source>
</evidence>
<feature type="compositionally biased region" description="Polar residues" evidence="1">
    <location>
        <begin position="45"/>
        <end position="77"/>
    </location>
</feature>
<evidence type="ECO:0000313" key="4">
    <source>
        <dbReference type="WBParaSite" id="SBAD_0001326601-mRNA-1"/>
    </source>
</evidence>
<feature type="compositionally biased region" description="Polar residues" evidence="1">
    <location>
        <begin position="1"/>
        <end position="12"/>
    </location>
</feature>
<name>A0A183JAF5_9BILA</name>
<reference evidence="4" key="1">
    <citation type="submission" date="2016-06" db="UniProtKB">
        <authorList>
            <consortium name="WormBaseParasite"/>
        </authorList>
    </citation>
    <scope>IDENTIFICATION</scope>
</reference>
<dbReference type="AlphaFoldDB" id="A0A183JAF5"/>
<proteinExistence type="predicted"/>
<evidence type="ECO:0000313" key="3">
    <source>
        <dbReference type="Proteomes" id="UP000270296"/>
    </source>
</evidence>
<feature type="compositionally biased region" description="Acidic residues" evidence="1">
    <location>
        <begin position="78"/>
        <end position="88"/>
    </location>
</feature>
<feature type="region of interest" description="Disordered" evidence="1">
    <location>
        <begin position="1"/>
        <end position="88"/>
    </location>
</feature>
<organism evidence="4">
    <name type="scientific">Soboliphyme baturini</name>
    <dbReference type="NCBI Taxonomy" id="241478"/>
    <lineage>
        <taxon>Eukaryota</taxon>
        <taxon>Metazoa</taxon>
        <taxon>Ecdysozoa</taxon>
        <taxon>Nematoda</taxon>
        <taxon>Enoplea</taxon>
        <taxon>Dorylaimia</taxon>
        <taxon>Dioctophymatida</taxon>
        <taxon>Dioctophymatoidea</taxon>
        <taxon>Soboliphymatidae</taxon>
        <taxon>Soboliphyme</taxon>
    </lineage>
</organism>
<protein>
    <submittedName>
        <fullName evidence="2 4">Uncharacterized protein</fullName>
    </submittedName>
</protein>
<feature type="compositionally biased region" description="Basic and acidic residues" evidence="1">
    <location>
        <begin position="33"/>
        <end position="44"/>
    </location>
</feature>
<gene>
    <name evidence="2" type="ORF">SBAD_LOCUS12852</name>
</gene>
<dbReference type="EMBL" id="UZAM01019076">
    <property type="protein sequence ID" value="VDP52271.1"/>
    <property type="molecule type" value="Genomic_DNA"/>
</dbReference>
<sequence length="88" mass="9448">MAEILSVSQQKGDISFHAPKVSASEATNGPASTERERDNADTKTVDNSSGHLVKSPISSVQSSGQHSLHSESKWTSFDESEQEDSSLE</sequence>
<dbReference type="WBParaSite" id="SBAD_0001326601-mRNA-1">
    <property type="protein sequence ID" value="SBAD_0001326601-mRNA-1"/>
    <property type="gene ID" value="SBAD_0001326601"/>
</dbReference>
<keyword evidence="3" id="KW-1185">Reference proteome</keyword>